<reference evidence="2" key="1">
    <citation type="submission" date="2022-10" db="EMBL/GenBank/DDBJ databases">
        <title>Tapping the CABI collections for fungal endophytes: first genome assemblies for Collariella, Neodidymelliopsis, Ascochyta clinopodiicola, Didymella pomorum, Didymosphaeria variabile, Neocosmospora piperis and Neocucurbitaria cava.</title>
        <authorList>
            <person name="Hill R."/>
        </authorList>
    </citation>
    <scope>NUCLEOTIDE SEQUENCE</scope>
    <source>
        <strain evidence="2">IMI 355091</strain>
    </source>
</reference>
<dbReference type="AlphaFoldDB" id="A0A9W9DBU9"/>
<feature type="region of interest" description="Disordered" evidence="1">
    <location>
        <begin position="52"/>
        <end position="88"/>
    </location>
</feature>
<sequence>MPSRRKAFRNADMIVISSSSDTSEASEDSARNWAAANNLSERQTLKINAGSFGMFNNPGIPLVPRTPAKGKKRKRVKEYSDYPESPRLRRRKEWRCREEVIELSDDDEEEREQAIKTSDDDEEEQALSVSESAAPARQDERENDVEHPHNCQEYLNTLNLVKSAETRVRIAESNLATYISEQKGIELKLALSMQR</sequence>
<feature type="compositionally biased region" description="Basic and acidic residues" evidence="1">
    <location>
        <begin position="137"/>
        <end position="149"/>
    </location>
</feature>
<accession>A0A9W9DBU9</accession>
<dbReference type="OrthoDB" id="3795403at2759"/>
<feature type="compositionally biased region" description="Acidic residues" evidence="1">
    <location>
        <begin position="102"/>
        <end position="111"/>
    </location>
</feature>
<comment type="caution">
    <text evidence="2">The sequence shown here is derived from an EMBL/GenBank/DDBJ whole genome shotgun (WGS) entry which is preliminary data.</text>
</comment>
<proteinExistence type="predicted"/>
<keyword evidence="3" id="KW-1185">Reference proteome</keyword>
<dbReference type="Proteomes" id="UP001140510">
    <property type="component" value="Unassembled WGS sequence"/>
</dbReference>
<feature type="region of interest" description="Disordered" evidence="1">
    <location>
        <begin position="102"/>
        <end position="149"/>
    </location>
</feature>
<protein>
    <submittedName>
        <fullName evidence="2">Uncharacterized protein</fullName>
    </submittedName>
</protein>
<evidence type="ECO:0000313" key="3">
    <source>
        <dbReference type="Proteomes" id="UP001140510"/>
    </source>
</evidence>
<evidence type="ECO:0000256" key="1">
    <source>
        <dbReference type="SAM" id="MobiDB-lite"/>
    </source>
</evidence>
<feature type="compositionally biased region" description="Basic and acidic residues" evidence="1">
    <location>
        <begin position="77"/>
        <end position="87"/>
    </location>
</feature>
<name>A0A9W9DBU9_9PLEO</name>
<organism evidence="2 3">
    <name type="scientific">Didymella pomorum</name>
    <dbReference type="NCBI Taxonomy" id="749634"/>
    <lineage>
        <taxon>Eukaryota</taxon>
        <taxon>Fungi</taxon>
        <taxon>Dikarya</taxon>
        <taxon>Ascomycota</taxon>
        <taxon>Pezizomycotina</taxon>
        <taxon>Dothideomycetes</taxon>
        <taxon>Pleosporomycetidae</taxon>
        <taxon>Pleosporales</taxon>
        <taxon>Pleosporineae</taxon>
        <taxon>Didymellaceae</taxon>
        <taxon>Didymella</taxon>
    </lineage>
</organism>
<evidence type="ECO:0000313" key="2">
    <source>
        <dbReference type="EMBL" id="KAJ4410734.1"/>
    </source>
</evidence>
<gene>
    <name evidence="2" type="ORF">N0V91_001662</name>
</gene>
<dbReference type="EMBL" id="JAPEVA010000007">
    <property type="protein sequence ID" value="KAJ4410734.1"/>
    <property type="molecule type" value="Genomic_DNA"/>
</dbReference>